<organism evidence="9 10">
    <name type="scientific">Shinella granuli</name>
    <dbReference type="NCBI Taxonomy" id="323621"/>
    <lineage>
        <taxon>Bacteria</taxon>
        <taxon>Pseudomonadati</taxon>
        <taxon>Pseudomonadota</taxon>
        <taxon>Alphaproteobacteria</taxon>
        <taxon>Hyphomicrobiales</taxon>
        <taxon>Rhizobiaceae</taxon>
        <taxon>Shinella</taxon>
    </lineage>
</organism>
<dbReference type="FunFam" id="3.50.50.60:FF:000034">
    <property type="entry name" value="sulfide:quinone oxidoreductase, mitochondrial"/>
    <property type="match status" value="1"/>
</dbReference>
<reference evidence="9 10" key="1">
    <citation type="submission" date="2019-03" db="EMBL/GenBank/DDBJ databases">
        <title>Genomic Encyclopedia of Type Strains, Phase IV (KMG-IV): sequencing the most valuable type-strain genomes for metagenomic binning, comparative biology and taxonomic classification.</title>
        <authorList>
            <person name="Goeker M."/>
        </authorList>
    </citation>
    <scope>NUCLEOTIDE SEQUENCE [LARGE SCALE GENOMIC DNA]</scope>
    <source>
        <strain evidence="9 10">DSM 18401</strain>
    </source>
</reference>
<keyword evidence="4" id="KW-0274">FAD</keyword>
<dbReference type="Gene3D" id="3.50.50.60">
    <property type="entry name" value="FAD/NAD(P)-binding domain"/>
    <property type="match status" value="2"/>
</dbReference>
<dbReference type="GO" id="GO:0048038">
    <property type="term" value="F:quinone binding"/>
    <property type="evidence" value="ECO:0007669"/>
    <property type="project" value="UniProtKB-KW"/>
</dbReference>
<dbReference type="SUPFAM" id="SSF51905">
    <property type="entry name" value="FAD/NAD(P)-binding domain"/>
    <property type="match status" value="2"/>
</dbReference>
<proteinExistence type="predicted"/>
<dbReference type="CDD" id="cd14503">
    <property type="entry name" value="PTP-bact"/>
    <property type="match status" value="1"/>
</dbReference>
<dbReference type="Proteomes" id="UP000295351">
    <property type="component" value="Unassembled WGS sequence"/>
</dbReference>
<evidence type="ECO:0000256" key="3">
    <source>
        <dbReference type="ARBA" id="ARBA00022719"/>
    </source>
</evidence>
<dbReference type="InterPro" id="IPR023753">
    <property type="entry name" value="FAD/NAD-binding_dom"/>
</dbReference>
<keyword evidence="10" id="KW-1185">Reference proteome</keyword>
<dbReference type="AlphaFoldDB" id="A0A4R2C4R4"/>
<dbReference type="InterPro" id="IPR015904">
    <property type="entry name" value="Sulphide_quinone_reductase"/>
</dbReference>
<evidence type="ECO:0000259" key="8">
    <source>
        <dbReference type="Pfam" id="PF07992"/>
    </source>
</evidence>
<protein>
    <submittedName>
        <fullName evidence="9">Sulfide:quinone oxidoreductase</fullName>
    </submittedName>
</protein>
<dbReference type="GO" id="GO:0070224">
    <property type="term" value="F:sulfide:quinone oxidoreductase activity"/>
    <property type="evidence" value="ECO:0007669"/>
    <property type="project" value="TreeGrafter"/>
</dbReference>
<comment type="cofactor">
    <cofactor evidence="1">
        <name>FAD</name>
        <dbReference type="ChEBI" id="CHEBI:57692"/>
    </cofactor>
</comment>
<dbReference type="InterPro" id="IPR029021">
    <property type="entry name" value="Prot-tyrosine_phosphatase-like"/>
</dbReference>
<feature type="domain" description="Beta-lactamase hydrolase-like protein phosphatase-like" evidence="7">
    <location>
        <begin position="3"/>
        <end position="110"/>
    </location>
</feature>
<feature type="domain" description="FAD/NAD(P)-binding" evidence="8">
    <location>
        <begin position="151"/>
        <end position="270"/>
    </location>
</feature>
<accession>A0A4R2C4R4</accession>
<name>A0A4R2C4R4_SHIGR</name>
<sequence>MEIRKLTDEISVSPQIRLEDTNELARLGFKSIISDRPDKEENDQPDADAVCIAAEGSGLEFRHIPVVASDIGERDIALFAEAMKDLPKPVLAFCRSGTRAAMLWALSQAATEGSDTVLAATKSAGYDLEQIRPRLKPQVALPDQKISSACDVLVVGAGAAGIATAASLLKRRKCLSIILVDPSDRHTYQPGWTMVGGGIFKPEDTVRAMADLIPQGVKWEKSAVAEFDPEHDNIILADGRRINYRMLVAAPGIKLNWSAIEGLEETLGRNGVTSNYRFDTAPYTWSLVQNLKGGKALFTQPPMPIKCAGAPQKAMYLSGDHWFRKGRINDISIEFHNAGPVLFGVNEYVPALMEYVRKYRVDLNFGSKLVSVDGSQKEARFTRTEADGTVVEETRGFDMIHVCPPQIAPDFVRSSPLANQAGWIEVDETSLQHKRYANVFSLGDAAGTSNAKTAAAARKQAPVVAENVLAVLDGRALPAVYDGYGSCPLTVERGKIVLAEFGYGGKLMPTFPTWVIDGTKPSSLAWYLKSEALPPIYWHGMLKGREWLVSPDLKENAA</sequence>
<evidence type="ECO:0000256" key="4">
    <source>
        <dbReference type="ARBA" id="ARBA00022827"/>
    </source>
</evidence>
<evidence type="ECO:0000256" key="6">
    <source>
        <dbReference type="ARBA" id="ARBA00023002"/>
    </source>
</evidence>
<dbReference type="GO" id="GO:0070221">
    <property type="term" value="P:sulfide oxidation, using sulfide:quinone oxidoreductase"/>
    <property type="evidence" value="ECO:0007669"/>
    <property type="project" value="TreeGrafter"/>
</dbReference>
<gene>
    <name evidence="9" type="ORF">EV665_13210</name>
</gene>
<evidence type="ECO:0000313" key="9">
    <source>
        <dbReference type="EMBL" id="TCN34725.1"/>
    </source>
</evidence>
<dbReference type="EMBL" id="SLVX01000032">
    <property type="protein sequence ID" value="TCN34725.1"/>
    <property type="molecule type" value="Genomic_DNA"/>
</dbReference>
<dbReference type="InterPro" id="IPR036188">
    <property type="entry name" value="FAD/NAD-bd_sf"/>
</dbReference>
<keyword evidence="6" id="KW-0560">Oxidoreductase</keyword>
<dbReference type="Pfam" id="PF07992">
    <property type="entry name" value="Pyr_redox_2"/>
    <property type="match status" value="1"/>
</dbReference>
<keyword evidence="3" id="KW-0874">Quinone</keyword>
<dbReference type="PANTHER" id="PTHR10632:SF2">
    <property type="entry name" value="SULFIDE:QUINONE OXIDOREDUCTASE, MITOCHONDRIAL"/>
    <property type="match status" value="1"/>
</dbReference>
<evidence type="ECO:0000259" key="7">
    <source>
        <dbReference type="Pfam" id="PF04273"/>
    </source>
</evidence>
<evidence type="ECO:0000256" key="2">
    <source>
        <dbReference type="ARBA" id="ARBA00022630"/>
    </source>
</evidence>
<dbReference type="InterPro" id="IPR005939">
    <property type="entry name" value="BLH_phosphatase-like"/>
</dbReference>
<dbReference type="RefSeq" id="WP_133036732.1">
    <property type="nucleotide sequence ID" value="NZ_BAABEI010000014.1"/>
</dbReference>
<keyword evidence="2" id="KW-0285">Flavoprotein</keyword>
<dbReference type="Pfam" id="PF04273">
    <property type="entry name" value="BLH_phosphatase"/>
    <property type="match status" value="1"/>
</dbReference>
<dbReference type="NCBIfam" id="TIGR01244">
    <property type="entry name" value="TIGR01244 family sulfur transferase"/>
    <property type="match status" value="1"/>
</dbReference>
<dbReference type="Gene3D" id="3.90.190.10">
    <property type="entry name" value="Protein tyrosine phosphatase superfamily"/>
    <property type="match status" value="1"/>
</dbReference>
<dbReference type="GO" id="GO:0016787">
    <property type="term" value="F:hydrolase activity"/>
    <property type="evidence" value="ECO:0007669"/>
    <property type="project" value="InterPro"/>
</dbReference>
<evidence type="ECO:0000256" key="1">
    <source>
        <dbReference type="ARBA" id="ARBA00001974"/>
    </source>
</evidence>
<evidence type="ECO:0000256" key="5">
    <source>
        <dbReference type="ARBA" id="ARBA00022946"/>
    </source>
</evidence>
<dbReference type="GO" id="GO:0071949">
    <property type="term" value="F:FAD binding"/>
    <property type="evidence" value="ECO:0007669"/>
    <property type="project" value="TreeGrafter"/>
</dbReference>
<dbReference type="PANTHER" id="PTHR10632">
    <property type="entry name" value="SULFIDE:QUINONE OXIDOREDUCTASE"/>
    <property type="match status" value="1"/>
</dbReference>
<evidence type="ECO:0000313" key="10">
    <source>
        <dbReference type="Proteomes" id="UP000295351"/>
    </source>
</evidence>
<keyword evidence="5" id="KW-0809">Transit peptide</keyword>
<comment type="caution">
    <text evidence="9">The sequence shown here is derived from an EMBL/GenBank/DDBJ whole genome shotgun (WGS) entry which is preliminary data.</text>
</comment>